<organism evidence="6 7">
    <name type="scientific">Colletotrichum sidae</name>
    <dbReference type="NCBI Taxonomy" id="1347389"/>
    <lineage>
        <taxon>Eukaryota</taxon>
        <taxon>Fungi</taxon>
        <taxon>Dikarya</taxon>
        <taxon>Ascomycota</taxon>
        <taxon>Pezizomycotina</taxon>
        <taxon>Sordariomycetes</taxon>
        <taxon>Hypocreomycetidae</taxon>
        <taxon>Glomerellales</taxon>
        <taxon>Glomerellaceae</taxon>
        <taxon>Colletotrichum</taxon>
        <taxon>Colletotrichum orbiculare species complex</taxon>
    </lineage>
</organism>
<reference evidence="6 7" key="1">
    <citation type="submission" date="2018-11" db="EMBL/GenBank/DDBJ databases">
        <title>Genome sequence and assembly of Colletotrichum sidae.</title>
        <authorList>
            <person name="Gan P."/>
            <person name="Shirasu K."/>
        </authorList>
    </citation>
    <scope>NUCLEOTIDE SEQUENCE [LARGE SCALE GENOMIC DNA]</scope>
    <source>
        <strain evidence="6 7">CBS 518.97</strain>
    </source>
</reference>
<evidence type="ECO:0000256" key="2">
    <source>
        <dbReference type="ARBA" id="ARBA00022723"/>
    </source>
</evidence>
<evidence type="ECO:0000259" key="5">
    <source>
        <dbReference type="Pfam" id="PF18089"/>
    </source>
</evidence>
<dbReference type="AlphaFoldDB" id="A0A4R8SM33"/>
<dbReference type="InterPro" id="IPR050282">
    <property type="entry name" value="Cycloisomerase_2"/>
</dbReference>
<sequence length="610" mass="66768">MSTNKLQNPDKDGYPAKVPITYYPLETQKAFRHNENRMRDKLYAKYCNRELFLYADIPQHIREPMPEEGVLAMADAHRLLEPGHHRCENGWRALPDGTAYVTSRTRFPGATGDMVRWWFWWHSVEPERYALWFPHDHLGARSTYADRLHRADLSHTQKWLGSTHRVTEFVGAAKVTVHIHFVDPARYGLPWAELREAGYEAAVCAELRDGLLPNLKIGDFLHLWRKTEHGLELRSRYWLGGGVHYKLFGMEIGIDYLAGALGFKHRMAGETVAYEHFIHDQTEFTNLASFLPSLYADYLAGKHDKKALYGNAFVDGGNSQYVSYPIADDLSIGSATTVESKGACAERSIFVAQAPTPPYNVYGQPFGACGTVMSTTSEGLLSESVQEYNYSSSSGVHGVAFSPSGSFMYSFDDSGNAIWVHAVDNSTGQLSFVANVGAPVEKADPRHGAVHPSGNFLYAVHEGSNEVGVYEIDQTTGIPSYANASFPLIPAGLNTTDYWSDEVAISHSAKYLWASSRARSADNTGYVSLLSLNADGSVAKQNFLAPTSTSGGAANAVAASPFGDAYVALTDSSVGFVEIWEMGADGAAAGVVAHLDLKDGGCCGNAVWLT</sequence>
<accession>A0A4R8SM33</accession>
<evidence type="ECO:0000256" key="3">
    <source>
        <dbReference type="ARBA" id="ARBA00022801"/>
    </source>
</evidence>
<dbReference type="PANTHER" id="PTHR30344:SF4">
    <property type="entry name" value="CYCLASE, PUTATIVE (AFU_ORTHOLOGUE AFUA_6G11580)-RELATED"/>
    <property type="match status" value="1"/>
</dbReference>
<keyword evidence="4" id="KW-0862">Zinc</keyword>
<dbReference type="InterPro" id="IPR015943">
    <property type="entry name" value="WD40/YVTN_repeat-like_dom_sf"/>
</dbReference>
<dbReference type="InterPro" id="IPR041526">
    <property type="entry name" value="DAPG_hydrolase"/>
</dbReference>
<proteinExistence type="predicted"/>
<protein>
    <submittedName>
        <fullName evidence="6">Carboxy-cis,cis-muconate cyclase</fullName>
    </submittedName>
</protein>
<evidence type="ECO:0000313" key="6">
    <source>
        <dbReference type="EMBL" id="TDZ99595.1"/>
    </source>
</evidence>
<dbReference type="Proteomes" id="UP000295604">
    <property type="component" value="Unassembled WGS sequence"/>
</dbReference>
<comment type="cofactor">
    <cofactor evidence="1">
        <name>Zn(2+)</name>
        <dbReference type="ChEBI" id="CHEBI:29105"/>
    </cofactor>
</comment>
<dbReference type="GO" id="GO:0017057">
    <property type="term" value="F:6-phosphogluconolactonase activity"/>
    <property type="evidence" value="ECO:0007669"/>
    <property type="project" value="TreeGrafter"/>
</dbReference>
<evidence type="ECO:0000256" key="4">
    <source>
        <dbReference type="ARBA" id="ARBA00022833"/>
    </source>
</evidence>
<dbReference type="Gene3D" id="2.130.10.10">
    <property type="entry name" value="YVTN repeat-like/Quinoprotein amine dehydrogenase"/>
    <property type="match status" value="1"/>
</dbReference>
<keyword evidence="7" id="KW-1185">Reference proteome</keyword>
<dbReference type="Pfam" id="PF18089">
    <property type="entry name" value="DAPG_hydrolase"/>
    <property type="match status" value="1"/>
</dbReference>
<gene>
    <name evidence="6" type="ORF">C8034_v000072</name>
</gene>
<dbReference type="PANTHER" id="PTHR30344">
    <property type="entry name" value="6-PHOSPHOGLUCONOLACTONASE-RELATED"/>
    <property type="match status" value="1"/>
</dbReference>
<dbReference type="SUPFAM" id="SSF75011">
    <property type="entry name" value="3-carboxy-cis,cis-mucoante lactonizing enzyme"/>
    <property type="match status" value="1"/>
</dbReference>
<name>A0A4R8SM33_9PEZI</name>
<keyword evidence="3" id="KW-0378">Hydrolase</keyword>
<comment type="caution">
    <text evidence="6">The sequence shown here is derived from an EMBL/GenBank/DDBJ whole genome shotgun (WGS) entry which is preliminary data.</text>
</comment>
<dbReference type="GO" id="GO:0046872">
    <property type="term" value="F:metal ion binding"/>
    <property type="evidence" value="ECO:0007669"/>
    <property type="project" value="UniProtKB-KW"/>
</dbReference>
<evidence type="ECO:0000313" key="7">
    <source>
        <dbReference type="Proteomes" id="UP000295604"/>
    </source>
</evidence>
<keyword evidence="2" id="KW-0479">Metal-binding</keyword>
<dbReference type="EMBL" id="QAPF01001625">
    <property type="protein sequence ID" value="TDZ99595.1"/>
    <property type="molecule type" value="Genomic_DNA"/>
</dbReference>
<feature type="domain" description="DAPG hydrolase PhiG" evidence="5">
    <location>
        <begin position="73"/>
        <end position="296"/>
    </location>
</feature>
<evidence type="ECO:0000256" key="1">
    <source>
        <dbReference type="ARBA" id="ARBA00001947"/>
    </source>
</evidence>